<protein>
    <submittedName>
        <fullName evidence="1">Uncharacterized protein</fullName>
    </submittedName>
</protein>
<reference evidence="1" key="1">
    <citation type="submission" date="2014-12" db="EMBL/GenBank/DDBJ databases">
        <title>Insight into the proteome of Arion vulgaris.</title>
        <authorList>
            <person name="Aradska J."/>
            <person name="Bulat T."/>
            <person name="Smidak R."/>
            <person name="Sarate P."/>
            <person name="Gangsoo J."/>
            <person name="Sialana F."/>
            <person name="Bilban M."/>
            <person name="Lubec G."/>
        </authorList>
    </citation>
    <scope>NUCLEOTIDE SEQUENCE</scope>
    <source>
        <tissue evidence="1">Skin</tissue>
    </source>
</reference>
<gene>
    <name evidence="1" type="primary">ORF214419</name>
</gene>
<name>A0A0B7BVL2_9EUPU</name>
<evidence type="ECO:0000313" key="1">
    <source>
        <dbReference type="EMBL" id="CEK97028.1"/>
    </source>
</evidence>
<sequence length="74" mass="7955">MSSCKARDFNKIDLQSFHVQHHTTDSMTYLLHPTSPQSCHLSTSLSSQSRAHSMATLVIASGSLLSTSSSSSNS</sequence>
<organism evidence="1">
    <name type="scientific">Arion vulgaris</name>
    <dbReference type="NCBI Taxonomy" id="1028688"/>
    <lineage>
        <taxon>Eukaryota</taxon>
        <taxon>Metazoa</taxon>
        <taxon>Spiralia</taxon>
        <taxon>Lophotrochozoa</taxon>
        <taxon>Mollusca</taxon>
        <taxon>Gastropoda</taxon>
        <taxon>Heterobranchia</taxon>
        <taxon>Euthyneura</taxon>
        <taxon>Panpulmonata</taxon>
        <taxon>Eupulmonata</taxon>
        <taxon>Stylommatophora</taxon>
        <taxon>Helicina</taxon>
        <taxon>Arionoidea</taxon>
        <taxon>Arionidae</taxon>
        <taxon>Arion</taxon>
    </lineage>
</organism>
<dbReference type="AlphaFoldDB" id="A0A0B7BVL2"/>
<accession>A0A0B7BVL2</accession>
<proteinExistence type="predicted"/>
<dbReference type="EMBL" id="HACG01050163">
    <property type="protein sequence ID" value="CEK97028.1"/>
    <property type="molecule type" value="Transcribed_RNA"/>
</dbReference>
<feature type="non-terminal residue" evidence="1">
    <location>
        <position position="74"/>
    </location>
</feature>